<dbReference type="Gene3D" id="2.30.110.10">
    <property type="entry name" value="Electron Transport, Fmn-binding Protein, Chain A"/>
    <property type="match status" value="1"/>
</dbReference>
<keyword evidence="7" id="KW-1185">Reference proteome</keyword>
<keyword evidence="3" id="KW-0975">Bacterial flagellum</keyword>
<dbReference type="Pfam" id="PF12945">
    <property type="entry name" value="PilZNR"/>
    <property type="match status" value="1"/>
</dbReference>
<dbReference type="Pfam" id="PF07238">
    <property type="entry name" value="PilZ"/>
    <property type="match status" value="1"/>
</dbReference>
<dbReference type="SUPFAM" id="SSF141371">
    <property type="entry name" value="PilZ domain-like"/>
    <property type="match status" value="1"/>
</dbReference>
<dbReference type="AlphaFoldDB" id="F5RDN2"/>
<organism evidence="6 7">
    <name type="scientific">Methyloversatilis universalis (strain ATCC BAA-1314 / DSM 25237 / JCM 13912 / CCUG 52030 / FAM5)</name>
    <dbReference type="NCBI Taxonomy" id="1000565"/>
    <lineage>
        <taxon>Bacteria</taxon>
        <taxon>Pseudomonadati</taxon>
        <taxon>Pseudomonadota</taxon>
        <taxon>Betaproteobacteria</taxon>
        <taxon>Nitrosomonadales</taxon>
        <taxon>Sterolibacteriaceae</taxon>
        <taxon>Methyloversatilis</taxon>
    </lineage>
</organism>
<protein>
    <submittedName>
        <fullName evidence="6">Type IV pilus assembly PilZ</fullName>
    </submittedName>
</protein>
<dbReference type="Gene3D" id="2.40.10.220">
    <property type="entry name" value="predicted glycosyltransferase like domains"/>
    <property type="match status" value="1"/>
</dbReference>
<evidence type="ECO:0000259" key="4">
    <source>
        <dbReference type="Pfam" id="PF07238"/>
    </source>
</evidence>
<sequence length="298" mass="32792">MIPVRKTDVVLGKPLPYSLYDQNNKLLLKAGVIVQTQNQLDVLSERGLYRDRVAANMPQVTARAGQDTEPKAASDKDGILLELEDIRMQIGDTLQLQAAGEDGQRHTVKLLGYAKGRSVMVTPPMIDGAYAIVKQDAAFVVRFFSGKSVYAFPSHVLKMANTPFPYLHLSYPKKVRGMRVRRAQRASVKLITAVTDMYGALYAGTMLDISKGGSLMAAKTAIGGAGDEIQLKFRLQFDDIDQFVHVKAAIRSVQRNPDAESEALTFNHGLEFVEVQESDRLALAAFTYQKLIEASEAA</sequence>
<dbReference type="RefSeq" id="WP_008061949.1">
    <property type="nucleotide sequence ID" value="NZ_AFHG01000052.1"/>
</dbReference>
<evidence type="ECO:0000313" key="6">
    <source>
        <dbReference type="EMBL" id="EGK71013.1"/>
    </source>
</evidence>
<keyword evidence="1" id="KW-0973">c-di-GMP</keyword>
<evidence type="ECO:0000313" key="7">
    <source>
        <dbReference type="Proteomes" id="UP000005019"/>
    </source>
</evidence>
<feature type="domain" description="Type III secretion system flagellar brake protein YcgR PilZN" evidence="5">
    <location>
        <begin position="89"/>
        <end position="172"/>
    </location>
</feature>
<dbReference type="InterPro" id="IPR009926">
    <property type="entry name" value="T3SS_YcgR_PilZN"/>
</dbReference>
<feature type="domain" description="PilZ" evidence="4">
    <location>
        <begin position="181"/>
        <end position="289"/>
    </location>
</feature>
<comment type="caution">
    <text evidence="6">The sequence shown here is derived from an EMBL/GenBank/DDBJ whole genome shotgun (WGS) entry which is preliminary data.</text>
</comment>
<dbReference type="STRING" id="1000565.METUNv1_02399"/>
<proteinExistence type="predicted"/>
<dbReference type="eggNOG" id="COG5581">
    <property type="taxonomic scope" value="Bacteria"/>
</dbReference>
<accession>F5RDN2</accession>
<dbReference type="InterPro" id="IPR012349">
    <property type="entry name" value="Split_barrel_FMN-bd"/>
</dbReference>
<gene>
    <name evidence="6" type="ORF">METUNv1_02399</name>
</gene>
<keyword evidence="2" id="KW-0547">Nucleotide-binding</keyword>
<dbReference type="GO" id="GO:0035438">
    <property type="term" value="F:cyclic-di-GMP binding"/>
    <property type="evidence" value="ECO:0007669"/>
    <property type="project" value="InterPro"/>
</dbReference>
<dbReference type="Proteomes" id="UP000005019">
    <property type="component" value="Unassembled WGS sequence"/>
</dbReference>
<evidence type="ECO:0000256" key="3">
    <source>
        <dbReference type="ARBA" id="ARBA00023143"/>
    </source>
</evidence>
<dbReference type="InterPro" id="IPR009875">
    <property type="entry name" value="PilZ_domain"/>
</dbReference>
<evidence type="ECO:0000256" key="1">
    <source>
        <dbReference type="ARBA" id="ARBA00022636"/>
    </source>
</evidence>
<dbReference type="EMBL" id="AFHG01000052">
    <property type="protein sequence ID" value="EGK71013.1"/>
    <property type="molecule type" value="Genomic_DNA"/>
</dbReference>
<dbReference type="OrthoDB" id="5293692at2"/>
<evidence type="ECO:0000256" key="2">
    <source>
        <dbReference type="ARBA" id="ARBA00022741"/>
    </source>
</evidence>
<evidence type="ECO:0000259" key="5">
    <source>
        <dbReference type="Pfam" id="PF12945"/>
    </source>
</evidence>
<reference evidence="6 7" key="1">
    <citation type="journal article" date="2011" name="J. Bacteriol.">
        <title>Genome sequence of Methyloversatilis universalis FAM5T, a methylotrophic representative of the order Rhodocyclales.</title>
        <authorList>
            <person name="Kittichotirat W."/>
            <person name="Good N.M."/>
            <person name="Hall R."/>
            <person name="Bringel F."/>
            <person name="Lajus A."/>
            <person name="Medigue C."/>
            <person name="Smalley N.E."/>
            <person name="Beck D."/>
            <person name="Bumgarner R."/>
            <person name="Vuilleumier S."/>
            <person name="Kalyuzhnaya M.G."/>
        </authorList>
    </citation>
    <scope>NUCLEOTIDE SEQUENCE [LARGE SCALE GENOMIC DNA]</scope>
    <source>
        <strain evidence="7">ATCC BAA-1314 / JCM 13912 / FAM5</strain>
    </source>
</reference>
<name>F5RDN2_METUF</name>